<gene>
    <name evidence="1" type="ORF">LMG3415_05077</name>
</gene>
<proteinExistence type="predicted"/>
<protein>
    <submittedName>
        <fullName evidence="1">Uncharacterized protein</fullName>
    </submittedName>
</protein>
<organism evidence="1 2">
    <name type="scientific">Achromobacter mucicolens</name>
    <dbReference type="NCBI Taxonomy" id="1389922"/>
    <lineage>
        <taxon>Bacteria</taxon>
        <taxon>Pseudomonadati</taxon>
        <taxon>Pseudomonadota</taxon>
        <taxon>Betaproteobacteria</taxon>
        <taxon>Burkholderiales</taxon>
        <taxon>Alcaligenaceae</taxon>
        <taxon>Achromobacter</taxon>
    </lineage>
</organism>
<dbReference type="EMBL" id="CADIKR010000008">
    <property type="protein sequence ID" value="CAB3913027.1"/>
    <property type="molecule type" value="Genomic_DNA"/>
</dbReference>
<sequence>MRDLGSWRHQMTAFAKAHICELAVEILERQDTGILKDGKLRELGRMAADVAGHDSLKVAENFVVREALELAAQPSLTSKDAR</sequence>
<dbReference type="Proteomes" id="UP000507140">
    <property type="component" value="Unassembled WGS sequence"/>
</dbReference>
<keyword evidence="2" id="KW-1185">Reference proteome</keyword>
<name>A0ABM8LKM1_9BURK</name>
<evidence type="ECO:0000313" key="2">
    <source>
        <dbReference type="Proteomes" id="UP000507140"/>
    </source>
</evidence>
<comment type="caution">
    <text evidence="1">The sequence shown here is derived from an EMBL/GenBank/DDBJ whole genome shotgun (WGS) entry which is preliminary data.</text>
</comment>
<evidence type="ECO:0000313" key="1">
    <source>
        <dbReference type="EMBL" id="CAB3913027.1"/>
    </source>
</evidence>
<accession>A0ABM8LKM1</accession>
<reference evidence="1 2" key="1">
    <citation type="submission" date="2020-04" db="EMBL/GenBank/DDBJ databases">
        <authorList>
            <person name="De Canck E."/>
        </authorList>
    </citation>
    <scope>NUCLEOTIDE SEQUENCE [LARGE SCALE GENOMIC DNA]</scope>
    <source>
        <strain evidence="1 2">LMG 3415</strain>
    </source>
</reference>